<reference evidence="9" key="1">
    <citation type="journal article" date="2019" name="Int. J. Syst. Evol. Microbiol.">
        <title>The Global Catalogue of Microorganisms (GCM) 10K type strain sequencing project: providing services to taxonomists for standard genome sequencing and annotation.</title>
        <authorList>
            <consortium name="The Broad Institute Genomics Platform"/>
            <consortium name="The Broad Institute Genome Sequencing Center for Infectious Disease"/>
            <person name="Wu L."/>
            <person name="Ma J."/>
        </authorList>
    </citation>
    <scope>NUCLEOTIDE SEQUENCE [LARGE SCALE GENOMIC DNA]</scope>
    <source>
        <strain evidence="9">CGMCC 4.7132</strain>
    </source>
</reference>
<evidence type="ECO:0000256" key="2">
    <source>
        <dbReference type="ARBA" id="ARBA00022490"/>
    </source>
</evidence>
<feature type="site" description="Interaction with target DNA" evidence="6">
    <location>
        <position position="80"/>
    </location>
</feature>
<accession>A0ABV9CT99</accession>
<keyword evidence="6" id="KW-0479">Metal-binding</keyword>
<dbReference type="InterPro" id="IPR007581">
    <property type="entry name" value="Endonuclease-V"/>
</dbReference>
<evidence type="ECO:0000256" key="3">
    <source>
        <dbReference type="ARBA" id="ARBA00022722"/>
    </source>
</evidence>
<dbReference type="Gene3D" id="3.30.2170.10">
    <property type="entry name" value="archaeoglobus fulgidus dsm 4304 superfamily"/>
    <property type="match status" value="1"/>
</dbReference>
<evidence type="ECO:0000256" key="1">
    <source>
        <dbReference type="ARBA" id="ARBA00004496"/>
    </source>
</evidence>
<dbReference type="GO" id="GO:0043737">
    <property type="term" value="F:deoxyribonuclease V activity"/>
    <property type="evidence" value="ECO:0007669"/>
    <property type="project" value="UniProtKB-EC"/>
</dbReference>
<comment type="caution">
    <text evidence="8">The sequence shown here is derived from an EMBL/GenBank/DDBJ whole genome shotgun (WGS) entry which is preliminary data.</text>
</comment>
<feature type="region of interest" description="Disordered" evidence="7">
    <location>
        <begin position="214"/>
        <end position="242"/>
    </location>
</feature>
<protein>
    <recommendedName>
        <fullName evidence="6">Endonuclease V</fullName>
        <ecNumber evidence="6">3.1.21.7</ecNumber>
    </recommendedName>
    <alternativeName>
        <fullName evidence="6">Deoxyinosine 3'endonuclease</fullName>
    </alternativeName>
    <alternativeName>
        <fullName evidence="6">Deoxyribonuclease V</fullName>
        <shortName evidence="6">DNase V</shortName>
    </alternativeName>
</protein>
<keyword evidence="9" id="KW-1185">Reference proteome</keyword>
<comment type="similarity">
    <text evidence="6">Belongs to the endonuclease V family.</text>
</comment>
<evidence type="ECO:0000256" key="7">
    <source>
        <dbReference type="SAM" id="MobiDB-lite"/>
    </source>
</evidence>
<dbReference type="PANTHER" id="PTHR28511">
    <property type="entry name" value="ENDONUCLEASE V"/>
    <property type="match status" value="1"/>
</dbReference>
<evidence type="ECO:0000256" key="6">
    <source>
        <dbReference type="HAMAP-Rule" id="MF_00801"/>
    </source>
</evidence>
<dbReference type="Proteomes" id="UP001596004">
    <property type="component" value="Unassembled WGS sequence"/>
</dbReference>
<comment type="catalytic activity">
    <reaction evidence="6">
        <text>Endonucleolytic cleavage at apurinic or apyrimidinic sites to products with a 5'-phosphate.</text>
        <dbReference type="EC" id="3.1.21.7"/>
    </reaction>
</comment>
<comment type="subcellular location">
    <subcellularLocation>
        <location evidence="1 6">Cytoplasm</location>
    </subcellularLocation>
</comment>
<dbReference type="HAMAP" id="MF_00801">
    <property type="entry name" value="Endonuclease_5"/>
    <property type="match status" value="1"/>
</dbReference>
<evidence type="ECO:0000313" key="9">
    <source>
        <dbReference type="Proteomes" id="UP001596004"/>
    </source>
</evidence>
<comment type="function">
    <text evidence="6">DNA repair enzyme involved in the repair of deaminated bases. Selectively cleaves double-stranded DNA at the second phosphodiester bond 3' to a deoxyinosine leaving behind the intact lesion on the nicked DNA.</text>
</comment>
<feature type="binding site" evidence="6">
    <location>
        <position position="42"/>
    </location>
    <ligand>
        <name>Mg(2+)</name>
        <dbReference type="ChEBI" id="CHEBI:18420"/>
    </ligand>
</feature>
<gene>
    <name evidence="6 8" type="primary">nfi</name>
    <name evidence="8" type="ORF">ACFO60_35385</name>
</gene>
<keyword evidence="2 6" id="KW-0963">Cytoplasm</keyword>
<name>A0ABV9CT99_9ACTN</name>
<dbReference type="CDD" id="cd06559">
    <property type="entry name" value="Endonuclease_V"/>
    <property type="match status" value="1"/>
</dbReference>
<organism evidence="8 9">
    <name type="scientific">Sphaerisporangium dianthi</name>
    <dbReference type="NCBI Taxonomy" id="1436120"/>
    <lineage>
        <taxon>Bacteria</taxon>
        <taxon>Bacillati</taxon>
        <taxon>Actinomycetota</taxon>
        <taxon>Actinomycetes</taxon>
        <taxon>Streptosporangiales</taxon>
        <taxon>Streptosporangiaceae</taxon>
        <taxon>Sphaerisporangium</taxon>
    </lineage>
</organism>
<dbReference type="PANTHER" id="PTHR28511:SF1">
    <property type="entry name" value="ENDONUCLEASE V"/>
    <property type="match status" value="1"/>
</dbReference>
<dbReference type="RefSeq" id="WP_380849849.1">
    <property type="nucleotide sequence ID" value="NZ_JBHSFP010000039.1"/>
</dbReference>
<dbReference type="Pfam" id="PF04493">
    <property type="entry name" value="Endonuclease_5"/>
    <property type="match status" value="1"/>
</dbReference>
<keyword evidence="6" id="KW-0227">DNA damage</keyword>
<keyword evidence="4 6" id="KW-0255">Endonuclease</keyword>
<feature type="binding site" evidence="6">
    <location>
        <position position="110"/>
    </location>
    <ligand>
        <name>Mg(2+)</name>
        <dbReference type="ChEBI" id="CHEBI:18420"/>
    </ligand>
</feature>
<keyword evidence="5 6" id="KW-0378">Hydrolase</keyword>
<evidence type="ECO:0000256" key="4">
    <source>
        <dbReference type="ARBA" id="ARBA00022759"/>
    </source>
</evidence>
<comment type="cofactor">
    <cofactor evidence="6">
        <name>Mg(2+)</name>
        <dbReference type="ChEBI" id="CHEBI:18420"/>
    </cofactor>
</comment>
<keyword evidence="3 6" id="KW-0540">Nuclease</keyword>
<evidence type="ECO:0000256" key="5">
    <source>
        <dbReference type="ARBA" id="ARBA00022801"/>
    </source>
</evidence>
<dbReference type="EC" id="3.1.21.7" evidence="6"/>
<keyword evidence="6" id="KW-0460">Magnesium</keyword>
<dbReference type="NCBIfam" id="NF008629">
    <property type="entry name" value="PRK11617.1"/>
    <property type="match status" value="1"/>
</dbReference>
<proteinExistence type="inferred from homology"/>
<evidence type="ECO:0000313" key="8">
    <source>
        <dbReference type="EMBL" id="MFC4536080.1"/>
    </source>
</evidence>
<sequence length="242" mass="26497">MNFREPWPAGAEEATALQSRLRRSVTRTGPAVPEIRRLAGLDVTYSKDDDRLIAAVVVLDAATLEVQDVVVHEAKPRFPYLPGLFSFRELPPLLAALEKVDHLPDLLMCDGHGIAHPRRFGLACHLGVVTQIPTIGVAKQALIGTYEEPGPSKGDRSPLTDQGEVIGSVLRTAAQVKPVFVSIGHMMSLEVACEVTLNSTPRYRIPQPIRLADQTSRRTLKSPQTYLVSDPRPPDGYQSRPA</sequence>
<keyword evidence="6" id="KW-0234">DNA repair</keyword>
<dbReference type="EMBL" id="JBHSFP010000039">
    <property type="protein sequence ID" value="MFC4536080.1"/>
    <property type="molecule type" value="Genomic_DNA"/>
</dbReference>